<keyword evidence="4" id="KW-0460">Magnesium</keyword>
<dbReference type="SUPFAM" id="SSF56784">
    <property type="entry name" value="HAD-like"/>
    <property type="match status" value="1"/>
</dbReference>
<reference evidence="5 6" key="1">
    <citation type="submission" date="2024-09" db="EMBL/GenBank/DDBJ databases">
        <authorList>
            <person name="Sun Q."/>
            <person name="Mori K."/>
        </authorList>
    </citation>
    <scope>NUCLEOTIDE SEQUENCE [LARGE SCALE GENOMIC DNA]</scope>
    <source>
        <strain evidence="5 6">JCM 3323</strain>
    </source>
</reference>
<evidence type="ECO:0000256" key="1">
    <source>
        <dbReference type="ARBA" id="ARBA00001946"/>
    </source>
</evidence>
<dbReference type="PANTHER" id="PTHR46470:SF2">
    <property type="entry name" value="GLYCERALDEHYDE 3-PHOSPHATE PHOSPHATASE"/>
    <property type="match status" value="1"/>
</dbReference>
<dbReference type="InterPro" id="IPR023214">
    <property type="entry name" value="HAD_sf"/>
</dbReference>
<dbReference type="InterPro" id="IPR006439">
    <property type="entry name" value="HAD-SF_hydro_IA"/>
</dbReference>
<evidence type="ECO:0000313" key="5">
    <source>
        <dbReference type="EMBL" id="MFB9526709.1"/>
    </source>
</evidence>
<name>A0ABV5PUF4_9ACTN</name>
<sequence length="157" mass="17134">MRERFVLSGSVEELWMAYRRRMPHLVQCRADVLEGLGRLLASGWKVGIVTNGTADNQLGKIQRSGLADVVDAYALSGHEGVRKPERALFEIAARRCGASLAEGGWMVGDRFGADIEGGGAAGLRTIWINRDATASEHNEADRVVIDVVRAMEILQES</sequence>
<dbReference type="GO" id="GO:0016787">
    <property type="term" value="F:hydrolase activity"/>
    <property type="evidence" value="ECO:0007669"/>
    <property type="project" value="UniProtKB-KW"/>
</dbReference>
<dbReference type="NCBIfam" id="TIGR01549">
    <property type="entry name" value="HAD-SF-IA-v1"/>
    <property type="match status" value="1"/>
</dbReference>
<keyword evidence="3 5" id="KW-0378">Hydrolase</keyword>
<protein>
    <submittedName>
        <fullName evidence="5">HAD family hydrolase</fullName>
        <ecNumber evidence="5">3.1.3.-</ecNumber>
    </submittedName>
</protein>
<keyword evidence="6" id="KW-1185">Reference proteome</keyword>
<gene>
    <name evidence="5" type="ORF">ACFFRN_08825</name>
</gene>
<comment type="caution">
    <text evidence="5">The sequence shown here is derived from an EMBL/GenBank/DDBJ whole genome shotgun (WGS) entry which is preliminary data.</text>
</comment>
<proteinExistence type="predicted"/>
<dbReference type="Proteomes" id="UP001589646">
    <property type="component" value="Unassembled WGS sequence"/>
</dbReference>
<evidence type="ECO:0000256" key="3">
    <source>
        <dbReference type="ARBA" id="ARBA00022801"/>
    </source>
</evidence>
<dbReference type="EC" id="3.1.3.-" evidence="5"/>
<organism evidence="5 6">
    <name type="scientific">Nonomuraea roseola</name>
    <dbReference type="NCBI Taxonomy" id="46179"/>
    <lineage>
        <taxon>Bacteria</taxon>
        <taxon>Bacillati</taxon>
        <taxon>Actinomycetota</taxon>
        <taxon>Actinomycetes</taxon>
        <taxon>Streptosporangiales</taxon>
        <taxon>Streptosporangiaceae</taxon>
        <taxon>Nonomuraea</taxon>
    </lineage>
</organism>
<dbReference type="RefSeq" id="WP_346123811.1">
    <property type="nucleotide sequence ID" value="NZ_BAAAXC010000014.1"/>
</dbReference>
<dbReference type="InterPro" id="IPR051400">
    <property type="entry name" value="HAD-like_hydrolase"/>
</dbReference>
<dbReference type="Gene3D" id="3.40.50.1000">
    <property type="entry name" value="HAD superfamily/HAD-like"/>
    <property type="match status" value="1"/>
</dbReference>
<dbReference type="Pfam" id="PF13242">
    <property type="entry name" value="Hydrolase_like"/>
    <property type="match status" value="1"/>
</dbReference>
<evidence type="ECO:0000256" key="4">
    <source>
        <dbReference type="ARBA" id="ARBA00022842"/>
    </source>
</evidence>
<comment type="cofactor">
    <cofactor evidence="1">
        <name>Mg(2+)</name>
        <dbReference type="ChEBI" id="CHEBI:18420"/>
    </cofactor>
</comment>
<dbReference type="EMBL" id="JBHMCE010000003">
    <property type="protein sequence ID" value="MFB9526709.1"/>
    <property type="molecule type" value="Genomic_DNA"/>
</dbReference>
<dbReference type="InterPro" id="IPR036412">
    <property type="entry name" value="HAD-like_sf"/>
</dbReference>
<evidence type="ECO:0000256" key="2">
    <source>
        <dbReference type="ARBA" id="ARBA00022723"/>
    </source>
</evidence>
<keyword evidence="2" id="KW-0479">Metal-binding</keyword>
<accession>A0ABV5PUF4</accession>
<dbReference type="PANTHER" id="PTHR46470">
    <property type="entry name" value="N-ACYLNEURAMINATE-9-PHOSPHATASE"/>
    <property type="match status" value="1"/>
</dbReference>
<evidence type="ECO:0000313" key="6">
    <source>
        <dbReference type="Proteomes" id="UP001589646"/>
    </source>
</evidence>